<dbReference type="EMBL" id="MDHN01000022">
    <property type="protein sequence ID" value="OFC70811.1"/>
    <property type="molecule type" value="Genomic_DNA"/>
</dbReference>
<dbReference type="AlphaFoldDB" id="A0A1E7ZBH2"/>
<dbReference type="InterPro" id="IPR011335">
    <property type="entry name" value="Restrct_endonuc-II-like"/>
</dbReference>
<reference evidence="2 3" key="1">
    <citation type="submission" date="2016-08" db="EMBL/GenBank/DDBJ databases">
        <authorList>
            <person name="Seilhamer J.J."/>
        </authorList>
    </citation>
    <scope>NUCLEOTIDE SEQUENCE [LARGE SCALE GENOMIC DNA]</scope>
    <source>
        <strain evidence="2 3">KCTC 42603</strain>
    </source>
</reference>
<dbReference type="InterPro" id="IPR011856">
    <property type="entry name" value="tRNA_endonuc-like_dom_sf"/>
</dbReference>
<evidence type="ECO:0000259" key="1">
    <source>
        <dbReference type="Pfam" id="PF08722"/>
    </source>
</evidence>
<dbReference type="InterPro" id="IPR014833">
    <property type="entry name" value="TnsA_N"/>
</dbReference>
<evidence type="ECO:0000313" key="2">
    <source>
        <dbReference type="EMBL" id="OFC70811.1"/>
    </source>
</evidence>
<dbReference type="STRING" id="1656094.BFC18_11400"/>
<dbReference type="SUPFAM" id="SSF52980">
    <property type="entry name" value="Restriction endonuclease-like"/>
    <property type="match status" value="1"/>
</dbReference>
<name>A0A1E7ZBH2_9ALTE</name>
<dbReference type="OrthoDB" id="5291587at2"/>
<keyword evidence="3" id="KW-1185">Reference proteome</keyword>
<dbReference type="CDD" id="cd22362">
    <property type="entry name" value="TnsA_endonuclease-like"/>
    <property type="match status" value="1"/>
</dbReference>
<proteinExistence type="predicted"/>
<dbReference type="RefSeq" id="WP_070125442.1">
    <property type="nucleotide sequence ID" value="NZ_MDHN01000022.1"/>
</dbReference>
<feature type="domain" description="TnsA endonuclease N-terminal" evidence="1">
    <location>
        <begin position="70"/>
        <end position="162"/>
    </location>
</feature>
<dbReference type="Gene3D" id="3.40.1350.10">
    <property type="match status" value="1"/>
</dbReference>
<dbReference type="Proteomes" id="UP000175691">
    <property type="component" value="Unassembled WGS sequence"/>
</dbReference>
<evidence type="ECO:0000313" key="3">
    <source>
        <dbReference type="Proteomes" id="UP000175691"/>
    </source>
</evidence>
<organism evidence="2 3">
    <name type="scientific">Alteromonas confluentis</name>
    <dbReference type="NCBI Taxonomy" id="1656094"/>
    <lineage>
        <taxon>Bacteria</taxon>
        <taxon>Pseudomonadati</taxon>
        <taxon>Pseudomonadota</taxon>
        <taxon>Gammaproteobacteria</taxon>
        <taxon>Alteromonadales</taxon>
        <taxon>Alteromonadaceae</taxon>
        <taxon>Alteromonas/Salinimonas group</taxon>
        <taxon>Alteromonas</taxon>
    </lineage>
</organism>
<gene>
    <name evidence="2" type="ORF">BFC18_11400</name>
</gene>
<protein>
    <recommendedName>
        <fullName evidence="1">TnsA endonuclease N-terminal domain-containing protein</fullName>
    </recommendedName>
</protein>
<dbReference type="GO" id="GO:0003676">
    <property type="term" value="F:nucleic acid binding"/>
    <property type="evidence" value="ECO:0007669"/>
    <property type="project" value="InterPro"/>
</dbReference>
<comment type="caution">
    <text evidence="2">The sequence shown here is derived from an EMBL/GenBank/DDBJ whole genome shotgun (WGS) entry which is preliminary data.</text>
</comment>
<dbReference type="Pfam" id="PF08722">
    <property type="entry name" value="Tn7_TnsA-like_N"/>
    <property type="match status" value="1"/>
</dbReference>
<accession>A0A1E7ZBH2</accession>
<sequence length="262" mass="30585">MKDIYIAEVTNQRIIAFNKARARGEHMPFLSPAMMSAGTKSVRWCPKQQRNIFLLSDGERRFYLSKIFQPNVTSIKEQYPLDYTRTKEIADKLKVIHPRDHVTGKLQVMTTDLVIEYSDSDGSIYREACWFKPTLQDKNWTRTKQKCDIEKEYWKSFGVSYRQVIGKRSVSRTQADNIEMLSEYYDTHADNGELLKFTSAFLSSITEHPAYSLRDTLFDTADRLCVDTRRAYRIFANATLRQLLPIDMYLPLEFTEPVCLKA</sequence>